<dbReference type="PANTHER" id="PTHR11063:SF8">
    <property type="entry name" value="DELTA-1-PYRROLINE-5-CARBOXYLATE SYNTHASE"/>
    <property type="match status" value="1"/>
</dbReference>
<proteinExistence type="inferred from homology"/>
<comment type="subcellular location">
    <subcellularLocation>
        <location evidence="7">Cytoplasm</location>
    </subcellularLocation>
</comment>
<feature type="domain" description="Aldehyde dehydrogenase" evidence="8">
    <location>
        <begin position="350"/>
        <end position="419"/>
    </location>
</feature>
<keyword evidence="7" id="KW-0963">Cytoplasm</keyword>
<evidence type="ECO:0000256" key="7">
    <source>
        <dbReference type="HAMAP-Rule" id="MF_00412"/>
    </source>
</evidence>
<comment type="catalytic activity">
    <reaction evidence="6 7">
        <text>L-glutamate 5-semialdehyde + phosphate + NADP(+) = L-glutamyl 5-phosphate + NADPH + H(+)</text>
        <dbReference type="Rhea" id="RHEA:19541"/>
        <dbReference type="ChEBI" id="CHEBI:15378"/>
        <dbReference type="ChEBI" id="CHEBI:43474"/>
        <dbReference type="ChEBI" id="CHEBI:57783"/>
        <dbReference type="ChEBI" id="CHEBI:58066"/>
        <dbReference type="ChEBI" id="CHEBI:58274"/>
        <dbReference type="ChEBI" id="CHEBI:58349"/>
        <dbReference type="EC" id="1.2.1.41"/>
    </reaction>
</comment>
<dbReference type="GO" id="GO:0004350">
    <property type="term" value="F:glutamate-5-semialdehyde dehydrogenase activity"/>
    <property type="evidence" value="ECO:0007669"/>
    <property type="project" value="UniProtKB-UniRule"/>
</dbReference>
<keyword evidence="10" id="KW-1185">Reference proteome</keyword>
<dbReference type="PANTHER" id="PTHR11063">
    <property type="entry name" value="GLUTAMATE SEMIALDEHYDE DEHYDROGENASE"/>
    <property type="match status" value="1"/>
</dbReference>
<evidence type="ECO:0000259" key="8">
    <source>
        <dbReference type="Pfam" id="PF00171"/>
    </source>
</evidence>
<dbReference type="InterPro" id="IPR015590">
    <property type="entry name" value="Aldehyde_DH_dom"/>
</dbReference>
<dbReference type="CDD" id="cd07079">
    <property type="entry name" value="ALDH_F18-19_ProA-GPR"/>
    <property type="match status" value="1"/>
</dbReference>
<dbReference type="FunFam" id="3.40.309.10:FF:000006">
    <property type="entry name" value="Gamma-glutamyl phosphate reductase"/>
    <property type="match status" value="1"/>
</dbReference>
<evidence type="ECO:0000256" key="2">
    <source>
        <dbReference type="ARBA" id="ARBA00022605"/>
    </source>
</evidence>
<dbReference type="Gene3D" id="3.40.309.10">
    <property type="entry name" value="Aldehyde Dehydrogenase, Chain A, domain 2"/>
    <property type="match status" value="1"/>
</dbReference>
<dbReference type="InterPro" id="IPR016163">
    <property type="entry name" value="Ald_DH_C"/>
</dbReference>
<dbReference type="AlphaFoldDB" id="A0A6H2H564"/>
<dbReference type="PROSITE" id="PS01223">
    <property type="entry name" value="PROA"/>
    <property type="match status" value="1"/>
</dbReference>
<dbReference type="HAMAP" id="MF_00412">
    <property type="entry name" value="ProA"/>
    <property type="match status" value="1"/>
</dbReference>
<dbReference type="GO" id="GO:0050661">
    <property type="term" value="F:NADP binding"/>
    <property type="evidence" value="ECO:0007669"/>
    <property type="project" value="InterPro"/>
</dbReference>
<reference evidence="9 10" key="1">
    <citation type="submission" date="2020-04" db="EMBL/GenBank/DDBJ databases">
        <title>Complete genome of a Psychrophilic, Marine, Gas Vacuolate Bacterium Polaromonas vacuolata KCTC 22033T.</title>
        <authorList>
            <person name="Hwang K."/>
            <person name="Kim K.M."/>
        </authorList>
    </citation>
    <scope>NUCLEOTIDE SEQUENCE [LARGE SCALE GENOMIC DNA]</scope>
    <source>
        <strain evidence="9 10">KCTC 22033</strain>
    </source>
</reference>
<evidence type="ECO:0000256" key="1">
    <source>
        <dbReference type="ARBA" id="ARBA00004985"/>
    </source>
</evidence>
<name>A0A6H2H564_9BURK</name>
<keyword evidence="4 7" id="KW-0521">NADP</keyword>
<keyword evidence="3 7" id="KW-0641">Proline biosynthesis</keyword>
<comment type="function">
    <text evidence="7">Catalyzes the NADPH-dependent reduction of L-glutamate 5-phosphate into L-glutamate 5-semialdehyde and phosphate. The product spontaneously undergoes cyclization to form 1-pyrroline-5-carboxylate.</text>
</comment>
<sequence length="457" mass="48337">MNSPIATASSSLTPTSGLLESAAVIDDLAIQDLSQFMSAMGGRSRAAATVAARAPSAVKTQALLKLAELLRANRQPLAEANQRDLARAETAGLSGPMLDRLKLTEKIIDTVALGCEQLATMHDVIGEISGMKQQLSGIRVGQMRVPLGVFGMIYESRPNVTIEAASLAIKSGNACILRGGSEAIESNKALALLVRQALVAVNLPADVVQLVPTTDRAAVSLLITMPEFVDVIIPRGGKGLIERVSREARVPVIKHLDGNCHVYVDAPCDIAMAVKIADNAKTQKYSPCNAAESLLVAEGVAEEFLPLIAAVYAAKGVEMRCDAAAAKILRAQPGLAASAHITLASEQDWFEEYLAPIISIKIVADVAAAIAHINHYSSHHTDAILTRDHMHAQQFLREVDSASVMVNASTRFADGFEFGLGAEIGISTDKFHARGPVGIEGLTSLKYVVLGQGEVRG</sequence>
<protein>
    <recommendedName>
        <fullName evidence="7">Gamma-glutamyl phosphate reductase</fullName>
        <shortName evidence="7">GPR</shortName>
        <ecNumber evidence="7">1.2.1.41</ecNumber>
    </recommendedName>
    <alternativeName>
        <fullName evidence="7">Glutamate-5-semialdehyde dehydrogenase</fullName>
    </alternativeName>
    <alternativeName>
        <fullName evidence="7">Glutamyl-gamma-semialdehyde dehydrogenase</fullName>
        <shortName evidence="7">GSA dehydrogenase</shortName>
    </alternativeName>
</protein>
<dbReference type="InterPro" id="IPR020593">
    <property type="entry name" value="G-glutamylP_reductase_CS"/>
</dbReference>
<dbReference type="InterPro" id="IPR016162">
    <property type="entry name" value="Ald_DH_N"/>
</dbReference>
<comment type="similarity">
    <text evidence="7">Belongs to the gamma-glutamyl phosphate reductase family.</text>
</comment>
<evidence type="ECO:0000313" key="10">
    <source>
        <dbReference type="Proteomes" id="UP000502041"/>
    </source>
</evidence>
<dbReference type="EC" id="1.2.1.41" evidence="7"/>
<gene>
    <name evidence="9" type="primary">proA_1</name>
    <name evidence="7" type="synonym">proA</name>
    <name evidence="9" type="ORF">HC248_00248</name>
</gene>
<evidence type="ECO:0000313" key="9">
    <source>
        <dbReference type="EMBL" id="QJC54985.1"/>
    </source>
</evidence>
<dbReference type="KEGG" id="pvac:HC248_00248"/>
<dbReference type="Pfam" id="PF00171">
    <property type="entry name" value="Aldedh"/>
    <property type="match status" value="2"/>
</dbReference>
<dbReference type="Proteomes" id="UP000502041">
    <property type="component" value="Chromosome"/>
</dbReference>
<evidence type="ECO:0000256" key="6">
    <source>
        <dbReference type="ARBA" id="ARBA00049024"/>
    </source>
</evidence>
<dbReference type="EMBL" id="CP051461">
    <property type="protein sequence ID" value="QJC54985.1"/>
    <property type="molecule type" value="Genomic_DNA"/>
</dbReference>
<dbReference type="Gene3D" id="3.40.605.10">
    <property type="entry name" value="Aldehyde Dehydrogenase, Chain A, domain 1"/>
    <property type="match status" value="1"/>
</dbReference>
<keyword evidence="5 7" id="KW-0560">Oxidoreductase</keyword>
<dbReference type="GO" id="GO:0005737">
    <property type="term" value="C:cytoplasm"/>
    <property type="evidence" value="ECO:0007669"/>
    <property type="project" value="UniProtKB-SubCell"/>
</dbReference>
<comment type="pathway">
    <text evidence="1 7">Amino-acid biosynthesis; L-proline biosynthesis; L-glutamate 5-semialdehyde from L-glutamate: step 2/2.</text>
</comment>
<dbReference type="NCBIfam" id="NF001221">
    <property type="entry name" value="PRK00197.1"/>
    <property type="match status" value="1"/>
</dbReference>
<evidence type="ECO:0000256" key="3">
    <source>
        <dbReference type="ARBA" id="ARBA00022650"/>
    </source>
</evidence>
<dbReference type="InterPro" id="IPR016161">
    <property type="entry name" value="Ald_DH/histidinol_DH"/>
</dbReference>
<dbReference type="PIRSF" id="PIRSF000151">
    <property type="entry name" value="GPR"/>
    <property type="match status" value="1"/>
</dbReference>
<dbReference type="SUPFAM" id="SSF53720">
    <property type="entry name" value="ALDH-like"/>
    <property type="match status" value="1"/>
</dbReference>
<dbReference type="InterPro" id="IPR012134">
    <property type="entry name" value="Glu-5-SA_DH"/>
</dbReference>
<organism evidence="9 10">
    <name type="scientific">Polaromonas vacuolata</name>
    <dbReference type="NCBI Taxonomy" id="37448"/>
    <lineage>
        <taxon>Bacteria</taxon>
        <taxon>Pseudomonadati</taxon>
        <taxon>Pseudomonadota</taxon>
        <taxon>Betaproteobacteria</taxon>
        <taxon>Burkholderiales</taxon>
        <taxon>Comamonadaceae</taxon>
        <taxon>Polaromonas</taxon>
    </lineage>
</organism>
<evidence type="ECO:0000256" key="5">
    <source>
        <dbReference type="ARBA" id="ARBA00023002"/>
    </source>
</evidence>
<dbReference type="NCBIfam" id="TIGR00407">
    <property type="entry name" value="proA"/>
    <property type="match status" value="1"/>
</dbReference>
<feature type="domain" description="Aldehyde dehydrogenase" evidence="8">
    <location>
        <begin position="44"/>
        <end position="312"/>
    </location>
</feature>
<accession>A0A6H2H564</accession>
<dbReference type="UniPathway" id="UPA00098">
    <property type="reaction ID" value="UER00360"/>
</dbReference>
<evidence type="ECO:0000256" key="4">
    <source>
        <dbReference type="ARBA" id="ARBA00022857"/>
    </source>
</evidence>
<keyword evidence="2 7" id="KW-0028">Amino-acid biosynthesis</keyword>
<dbReference type="GO" id="GO:0055129">
    <property type="term" value="P:L-proline biosynthetic process"/>
    <property type="evidence" value="ECO:0007669"/>
    <property type="project" value="UniProtKB-UniRule"/>
</dbReference>
<dbReference type="InterPro" id="IPR000965">
    <property type="entry name" value="GPR_dom"/>
</dbReference>